<reference evidence="2" key="1">
    <citation type="submission" date="2022-01" db="EMBL/GenBank/DDBJ databases">
        <authorList>
            <person name="Wang Y."/>
        </authorList>
    </citation>
    <scope>NUCLEOTIDE SEQUENCE</scope>
    <source>
        <strain evidence="2">WB101</strain>
    </source>
</reference>
<dbReference type="InterPro" id="IPR046157">
    <property type="entry name" value="DUF6159"/>
</dbReference>
<feature type="transmembrane region" description="Helical" evidence="1">
    <location>
        <begin position="221"/>
        <end position="243"/>
    </location>
</feature>
<accession>A0ABS9K835</accession>
<feature type="transmembrane region" description="Helical" evidence="1">
    <location>
        <begin position="144"/>
        <end position="166"/>
    </location>
</feature>
<evidence type="ECO:0000313" key="2">
    <source>
        <dbReference type="EMBL" id="MCG2587011.1"/>
    </source>
</evidence>
<gene>
    <name evidence="2" type="ORF">L6773_00435</name>
</gene>
<dbReference type="RefSeq" id="WP_237851859.1">
    <property type="nucleotide sequence ID" value="NZ_JAKLWS010000001.1"/>
</dbReference>
<evidence type="ECO:0000256" key="1">
    <source>
        <dbReference type="SAM" id="Phobius"/>
    </source>
</evidence>
<feature type="transmembrane region" description="Helical" evidence="1">
    <location>
        <begin position="190"/>
        <end position="215"/>
    </location>
</feature>
<dbReference type="Pfam" id="PF19656">
    <property type="entry name" value="DUF6159"/>
    <property type="match status" value="1"/>
</dbReference>
<feature type="transmembrane region" description="Helical" evidence="1">
    <location>
        <begin position="67"/>
        <end position="93"/>
    </location>
</feature>
<reference evidence="2" key="2">
    <citation type="submission" date="2024-05" db="EMBL/GenBank/DDBJ databases">
        <title>Rhodohalobacter halophilus gen. nov., sp. nov., a moderately halophilic member of the family Balneolaceae.</title>
        <authorList>
            <person name="Xia J."/>
        </authorList>
    </citation>
    <scope>NUCLEOTIDE SEQUENCE</scope>
    <source>
        <strain evidence="2">WB101</strain>
    </source>
</reference>
<comment type="caution">
    <text evidence="2">The sequence shown here is derived from an EMBL/GenBank/DDBJ whole genome shotgun (WGS) entry which is preliminary data.</text>
</comment>
<evidence type="ECO:0000313" key="3">
    <source>
        <dbReference type="Proteomes" id="UP001165366"/>
    </source>
</evidence>
<name>A0ABS9K835_9BACT</name>
<dbReference type="Proteomes" id="UP001165366">
    <property type="component" value="Unassembled WGS sequence"/>
</dbReference>
<keyword evidence="3" id="KW-1185">Reference proteome</keyword>
<feature type="transmembrane region" description="Helical" evidence="1">
    <location>
        <begin position="114"/>
        <end position="132"/>
    </location>
</feature>
<protein>
    <submittedName>
        <fullName evidence="2">DUF6159 family protein</fullName>
    </submittedName>
</protein>
<keyword evidence="1" id="KW-0812">Transmembrane</keyword>
<dbReference type="EMBL" id="JAKLWS010000001">
    <property type="protein sequence ID" value="MCG2587011.1"/>
    <property type="molecule type" value="Genomic_DNA"/>
</dbReference>
<organism evidence="2 3">
    <name type="scientific">Rhodohalobacter sulfatireducens</name>
    <dbReference type="NCBI Taxonomy" id="2911366"/>
    <lineage>
        <taxon>Bacteria</taxon>
        <taxon>Pseudomonadati</taxon>
        <taxon>Balneolota</taxon>
        <taxon>Balneolia</taxon>
        <taxon>Balneolales</taxon>
        <taxon>Balneolaceae</taxon>
        <taxon>Rhodohalobacter</taxon>
    </lineage>
</organism>
<keyword evidence="1" id="KW-1133">Transmembrane helix</keyword>
<keyword evidence="1" id="KW-0472">Membrane</keyword>
<proteinExistence type="predicted"/>
<feature type="transmembrane region" description="Helical" evidence="1">
    <location>
        <begin position="21"/>
        <end position="47"/>
    </location>
</feature>
<sequence length="274" mass="30152">MRRFSNTWSLMKSSFQVLKEDTAVLLFPVLSGIFTLIIIASFLLPFFATGNLSSLQFLENQPGFIGYLYLFLFYFLSYFVVLFFNSASVVYAIDVMRGGNPTISSAVKMVSHRITPLLGWTFIAATVGLIINSIENSSDSVGKLFSAFLGLSWTVTSFLVLPILIVEGHGPVTSLKLSAEMLKNSWGEQLIGHFSFGLIFAVLSFPIFLIIFLGLQYGGAAAIVGIITGVLLILGMGVVQWSLQSIFMGAMYLFVREEKIPPSYSLSQISNAFH</sequence>